<organism evidence="1 2">
    <name type="scientific">Lupinus luteus</name>
    <name type="common">European yellow lupine</name>
    <dbReference type="NCBI Taxonomy" id="3873"/>
    <lineage>
        <taxon>Eukaryota</taxon>
        <taxon>Viridiplantae</taxon>
        <taxon>Streptophyta</taxon>
        <taxon>Embryophyta</taxon>
        <taxon>Tracheophyta</taxon>
        <taxon>Spermatophyta</taxon>
        <taxon>Magnoliopsida</taxon>
        <taxon>eudicotyledons</taxon>
        <taxon>Gunneridae</taxon>
        <taxon>Pentapetalae</taxon>
        <taxon>rosids</taxon>
        <taxon>fabids</taxon>
        <taxon>Fabales</taxon>
        <taxon>Fabaceae</taxon>
        <taxon>Papilionoideae</taxon>
        <taxon>50 kb inversion clade</taxon>
        <taxon>genistoids sensu lato</taxon>
        <taxon>core genistoids</taxon>
        <taxon>Genisteae</taxon>
        <taxon>Lupinus</taxon>
    </lineage>
</organism>
<dbReference type="Proteomes" id="UP001497480">
    <property type="component" value="Unassembled WGS sequence"/>
</dbReference>
<protein>
    <submittedName>
        <fullName evidence="1">Uncharacterized protein</fullName>
    </submittedName>
</protein>
<sequence length="85" mass="9275">MLSSSILINNSFTRVIPDSIGNLIILQPGLSRNNLTSDHASSEIIFLTSLTKCRKPKSVASSYNPLNGTLQIIEKLISIQDTIMS</sequence>
<evidence type="ECO:0000313" key="1">
    <source>
        <dbReference type="EMBL" id="CAL0327775.1"/>
    </source>
</evidence>
<reference evidence="1 2" key="1">
    <citation type="submission" date="2024-03" db="EMBL/GenBank/DDBJ databases">
        <authorList>
            <person name="Martinez-Hernandez J."/>
        </authorList>
    </citation>
    <scope>NUCLEOTIDE SEQUENCE [LARGE SCALE GENOMIC DNA]</scope>
</reference>
<dbReference type="EMBL" id="CAXHTB010000020">
    <property type="protein sequence ID" value="CAL0327775.1"/>
    <property type="molecule type" value="Genomic_DNA"/>
</dbReference>
<name>A0AAV1Y407_LUPLU</name>
<gene>
    <name evidence="1" type="ORF">LLUT_LOCUS28835</name>
</gene>
<proteinExistence type="predicted"/>
<evidence type="ECO:0000313" key="2">
    <source>
        <dbReference type="Proteomes" id="UP001497480"/>
    </source>
</evidence>
<keyword evidence="2" id="KW-1185">Reference proteome</keyword>
<accession>A0AAV1Y407</accession>
<comment type="caution">
    <text evidence="1">The sequence shown here is derived from an EMBL/GenBank/DDBJ whole genome shotgun (WGS) entry which is preliminary data.</text>
</comment>
<dbReference type="AlphaFoldDB" id="A0AAV1Y407"/>